<dbReference type="EMBL" id="JBDXMX010000001">
    <property type="protein sequence ID" value="MEO9246323.1"/>
    <property type="molecule type" value="Genomic_DNA"/>
</dbReference>
<gene>
    <name evidence="3" type="ORF">ABDK96_01335</name>
</gene>
<name>A0ABV0IEA5_9MICC</name>
<sequence>MRRSQKASGRRRRPKVLEEHPTVFLPAAAESGGQVLVARGPGRDREGARARGNAAPGETGEDSQVIDLEDLDGPADVEALRRAREIAAALSIPQPPRRAAARRGLGDLERLPFAGDAEDIDLEATVENLVAKPVPEASDIVVRERIRRRRAMVLILDVSGSMRGERVRSAAAAVGAVVGEFARVDVAVIAFWSDAAILAPMGRAGAPAEILETLVRIPARGLTNVEHPLRLARDELAQVPSTEGRVLLLSDCVHNAGPDPRTVAPALPRLDILLDTSGEKDLEMGRDLARLGRGRLETVQTFRDLPGALTRILSP</sequence>
<feature type="compositionally biased region" description="Basic residues" evidence="1">
    <location>
        <begin position="1"/>
        <end position="14"/>
    </location>
</feature>
<accession>A0ABV0IEA5</accession>
<feature type="domain" description="VWFA" evidence="2">
    <location>
        <begin position="149"/>
        <end position="314"/>
    </location>
</feature>
<dbReference type="SUPFAM" id="SSF53300">
    <property type="entry name" value="vWA-like"/>
    <property type="match status" value="1"/>
</dbReference>
<dbReference type="Pfam" id="PF13519">
    <property type="entry name" value="VWA_2"/>
    <property type="match status" value="1"/>
</dbReference>
<dbReference type="Gene3D" id="3.40.50.410">
    <property type="entry name" value="von Willebrand factor, type A domain"/>
    <property type="match status" value="1"/>
</dbReference>
<keyword evidence="4" id="KW-1185">Reference proteome</keyword>
<organism evidence="3 4">
    <name type="scientific">Citricoccus nitrophenolicus</name>
    <dbReference type="NCBI Taxonomy" id="863575"/>
    <lineage>
        <taxon>Bacteria</taxon>
        <taxon>Bacillati</taxon>
        <taxon>Actinomycetota</taxon>
        <taxon>Actinomycetes</taxon>
        <taxon>Micrococcales</taxon>
        <taxon>Micrococcaceae</taxon>
        <taxon>Citricoccus</taxon>
    </lineage>
</organism>
<protein>
    <submittedName>
        <fullName evidence="3">VWA domain-containing protein</fullName>
    </submittedName>
</protein>
<comment type="caution">
    <text evidence="3">The sequence shown here is derived from an EMBL/GenBank/DDBJ whole genome shotgun (WGS) entry which is preliminary data.</text>
</comment>
<feature type="region of interest" description="Disordered" evidence="1">
    <location>
        <begin position="1"/>
        <end position="61"/>
    </location>
</feature>
<dbReference type="InterPro" id="IPR002035">
    <property type="entry name" value="VWF_A"/>
</dbReference>
<dbReference type="InterPro" id="IPR036465">
    <property type="entry name" value="vWFA_dom_sf"/>
</dbReference>
<evidence type="ECO:0000313" key="4">
    <source>
        <dbReference type="Proteomes" id="UP001484097"/>
    </source>
</evidence>
<dbReference type="SMART" id="SM00327">
    <property type="entry name" value="VWA"/>
    <property type="match status" value="1"/>
</dbReference>
<proteinExistence type="predicted"/>
<dbReference type="Proteomes" id="UP001484097">
    <property type="component" value="Unassembled WGS sequence"/>
</dbReference>
<evidence type="ECO:0000313" key="3">
    <source>
        <dbReference type="EMBL" id="MEO9246323.1"/>
    </source>
</evidence>
<reference evidence="3 4" key="1">
    <citation type="submission" date="2024-05" db="EMBL/GenBank/DDBJ databases">
        <authorList>
            <person name="Yi C."/>
        </authorList>
    </citation>
    <scope>NUCLEOTIDE SEQUENCE [LARGE SCALE GENOMIC DNA]</scope>
    <source>
        <strain evidence="3 4">XS13</strain>
    </source>
</reference>
<evidence type="ECO:0000259" key="2">
    <source>
        <dbReference type="SMART" id="SM00327"/>
    </source>
</evidence>
<evidence type="ECO:0000256" key="1">
    <source>
        <dbReference type="SAM" id="MobiDB-lite"/>
    </source>
</evidence>
<dbReference type="RefSeq" id="WP_347918310.1">
    <property type="nucleotide sequence ID" value="NZ_JBDXMX010000001.1"/>
</dbReference>